<sequence length="133" mass="14580">MKPRAVNPRSGRVVVLAIEKKNVFCLSRIASDNLDAVGIHCAKAGEDYVMGSIEEGCGEKVEGGDGEEGVYGKIGECEETRRRWEREEKNGEGMSVFLRGTREKEGREMEDIEGGKKRDGETGGDNSKKDIGQ</sequence>
<evidence type="ECO:0000313" key="3">
    <source>
        <dbReference type="Proteomes" id="UP000521872"/>
    </source>
</evidence>
<gene>
    <name evidence="2" type="ORF">D9613_002828</name>
</gene>
<evidence type="ECO:0000313" key="2">
    <source>
        <dbReference type="EMBL" id="KAF4615177.1"/>
    </source>
</evidence>
<accession>A0A8H4VMM3</accession>
<dbReference type="AlphaFoldDB" id="A0A8H4VMM3"/>
<protein>
    <submittedName>
        <fullName evidence="2">Uncharacterized protein</fullName>
    </submittedName>
</protein>
<feature type="region of interest" description="Disordered" evidence="1">
    <location>
        <begin position="86"/>
        <end position="133"/>
    </location>
</feature>
<feature type="compositionally biased region" description="Basic and acidic residues" evidence="1">
    <location>
        <begin position="100"/>
        <end position="133"/>
    </location>
</feature>
<proteinExistence type="predicted"/>
<organism evidence="2 3">
    <name type="scientific">Agrocybe pediades</name>
    <dbReference type="NCBI Taxonomy" id="84607"/>
    <lineage>
        <taxon>Eukaryota</taxon>
        <taxon>Fungi</taxon>
        <taxon>Dikarya</taxon>
        <taxon>Basidiomycota</taxon>
        <taxon>Agaricomycotina</taxon>
        <taxon>Agaricomycetes</taxon>
        <taxon>Agaricomycetidae</taxon>
        <taxon>Agaricales</taxon>
        <taxon>Agaricineae</taxon>
        <taxon>Strophariaceae</taxon>
        <taxon>Agrocybe</taxon>
    </lineage>
</organism>
<keyword evidence="3" id="KW-1185">Reference proteome</keyword>
<reference evidence="2 3" key="1">
    <citation type="submission" date="2019-12" db="EMBL/GenBank/DDBJ databases">
        <authorList>
            <person name="Floudas D."/>
            <person name="Bentzer J."/>
            <person name="Ahren D."/>
            <person name="Johansson T."/>
            <person name="Persson P."/>
            <person name="Tunlid A."/>
        </authorList>
    </citation>
    <scope>NUCLEOTIDE SEQUENCE [LARGE SCALE GENOMIC DNA]</scope>
    <source>
        <strain evidence="2 3">CBS 102.39</strain>
    </source>
</reference>
<dbReference type="Proteomes" id="UP000521872">
    <property type="component" value="Unassembled WGS sequence"/>
</dbReference>
<evidence type="ECO:0000256" key="1">
    <source>
        <dbReference type="SAM" id="MobiDB-lite"/>
    </source>
</evidence>
<comment type="caution">
    <text evidence="2">The sequence shown here is derived from an EMBL/GenBank/DDBJ whole genome shotgun (WGS) entry which is preliminary data.</text>
</comment>
<dbReference type="EMBL" id="JAACJL010000044">
    <property type="protein sequence ID" value="KAF4615177.1"/>
    <property type="molecule type" value="Genomic_DNA"/>
</dbReference>
<name>A0A8H4VMM3_9AGAR</name>